<dbReference type="Proteomes" id="UP001056424">
    <property type="component" value="Segment"/>
</dbReference>
<reference evidence="1" key="1">
    <citation type="journal article" date="2022" name="Viruses">
        <title>Isolation of novel Xanthomonas phages for the plant pathogens X. translucens and X. campestris.</title>
        <authorList>
            <person name="Erdrich S.H."/>
            <person name="Sharma V."/>
            <person name="Schurr U."/>
            <person name="Arsova B."/>
            <person name="Frunzke J."/>
        </authorList>
    </citation>
    <scope>NUCLEOTIDE SEQUENCE</scope>
</reference>
<protein>
    <submittedName>
        <fullName evidence="1">Uncharacterized protein</fullName>
    </submittedName>
</protein>
<gene>
    <name evidence="1" type="ORF">Langgrundblatt2_BL2008</name>
</gene>
<name>A0A9E7J622_9CAUD</name>
<keyword evidence="2" id="KW-1185">Reference proteome</keyword>
<accession>A0A9E7J622</accession>
<sequence length="31" mass="3525">MEIVIIAVCIAVAIAFYVKALRPVLRYFGWV</sequence>
<evidence type="ECO:0000313" key="2">
    <source>
        <dbReference type="Proteomes" id="UP001056424"/>
    </source>
</evidence>
<dbReference type="EMBL" id="ON189043">
    <property type="protein sequence ID" value="URA06839.1"/>
    <property type="molecule type" value="Genomic_DNA"/>
</dbReference>
<organism evidence="1 2">
    <name type="scientific">Xanthomonas phage Langgrundblatt2</name>
    <dbReference type="NCBI Taxonomy" id="2939129"/>
    <lineage>
        <taxon>Viruses</taxon>
        <taxon>Duplodnaviria</taxon>
        <taxon>Heunggongvirae</taxon>
        <taxon>Uroviricota</taxon>
        <taxon>Caudoviricetes</taxon>
        <taxon>Stanbaylleyvirinae</taxon>
        <taxon>Shirevirus</taxon>
        <taxon>Shirevirus langgrundblatt2</taxon>
    </lineage>
</organism>
<proteinExistence type="predicted"/>
<evidence type="ECO:0000313" key="1">
    <source>
        <dbReference type="EMBL" id="URA06839.1"/>
    </source>
</evidence>